<dbReference type="InterPro" id="IPR036822">
    <property type="entry name" value="CutC-like_dom_sf"/>
</dbReference>
<keyword evidence="4" id="KW-1185">Reference proteome</keyword>
<dbReference type="InterPro" id="IPR005627">
    <property type="entry name" value="CutC-like"/>
</dbReference>
<evidence type="ECO:0000313" key="4">
    <source>
        <dbReference type="Proteomes" id="UP000233618"/>
    </source>
</evidence>
<dbReference type="PANTHER" id="PTHR12598">
    <property type="entry name" value="COPPER HOMEOSTASIS PROTEIN CUTC"/>
    <property type="match status" value="1"/>
</dbReference>
<dbReference type="AlphaFoldDB" id="A0A2N3IGT3"/>
<organism evidence="3 4">
    <name type="scientific">Labilibaculum manganireducens</name>
    <dbReference type="NCBI Taxonomy" id="1940525"/>
    <lineage>
        <taxon>Bacteria</taxon>
        <taxon>Pseudomonadati</taxon>
        <taxon>Bacteroidota</taxon>
        <taxon>Bacteroidia</taxon>
        <taxon>Marinilabiliales</taxon>
        <taxon>Marinifilaceae</taxon>
        <taxon>Labilibaculum</taxon>
    </lineage>
</organism>
<protein>
    <recommendedName>
        <fullName evidence="2">PF03932 family protein CutC</fullName>
    </recommendedName>
</protein>
<evidence type="ECO:0000256" key="2">
    <source>
        <dbReference type="HAMAP-Rule" id="MF_00795"/>
    </source>
</evidence>
<evidence type="ECO:0000256" key="1">
    <source>
        <dbReference type="ARBA" id="ARBA00007768"/>
    </source>
</evidence>
<dbReference type="GO" id="GO:0005737">
    <property type="term" value="C:cytoplasm"/>
    <property type="evidence" value="ECO:0007669"/>
    <property type="project" value="UniProtKB-SubCell"/>
</dbReference>
<comment type="similarity">
    <text evidence="1 2">Belongs to the CutC family.</text>
</comment>
<gene>
    <name evidence="2" type="primary">cutC</name>
    <name evidence="3" type="ORF">BZG01_01025</name>
</gene>
<comment type="caution">
    <text evidence="2">Once thought to be involved in copper homeostasis, experiments in E.coli have shown this is not the case.</text>
</comment>
<dbReference type="FunFam" id="3.20.20.380:FF:000001">
    <property type="entry name" value="Copper homeostasis protein CutC"/>
    <property type="match status" value="1"/>
</dbReference>
<dbReference type="SUPFAM" id="SSF110395">
    <property type="entry name" value="CutC-like"/>
    <property type="match status" value="1"/>
</dbReference>
<reference evidence="3 4" key="1">
    <citation type="journal article" date="2017" name="Front. Microbiol.">
        <title>Labilibaculum manganireducens gen. nov., sp. nov. and Labilibaculum filiforme sp. nov., Novel Bacteroidetes Isolated from Subsurface Sediments of the Baltic Sea.</title>
        <authorList>
            <person name="Vandieken V."/>
            <person name="Marshall I.P."/>
            <person name="Niemann H."/>
            <person name="Engelen B."/>
            <person name="Cypionka H."/>
        </authorList>
    </citation>
    <scope>NUCLEOTIDE SEQUENCE [LARGE SCALE GENOMIC DNA]</scope>
    <source>
        <strain evidence="3 4">59.10-2M</strain>
    </source>
</reference>
<accession>A0A2N3IGT3</accession>
<dbReference type="Pfam" id="PF03932">
    <property type="entry name" value="CutC"/>
    <property type="match status" value="1"/>
</dbReference>
<sequence>MKTSLLEICCYSVQSAIIAEQSGADRIELCAGVHEGGTTPSASCIKLTKELVRIPLYVIIRPRGADFCYSDIEFECMKLDVIHCKEIGVNGIVSGVLLPDGNVDVERTKELIDLAKPMSFTFHRAFDMVNNHFKALEQLIEIGTARILTSGGEQTAVMGTDLLKGLVEKASGRIVIMPGSGINHENILGLKQNTGAKEFHCSAKSLVRGKMEYQNPKIAMGGEENVPEFEFYEADSKKIRKIVSILKAEDK</sequence>
<keyword evidence="2" id="KW-0963">Cytoplasm</keyword>
<dbReference type="RefSeq" id="WP_101307963.1">
    <property type="nucleotide sequence ID" value="NZ_MVDE01000001.1"/>
</dbReference>
<dbReference type="Gene3D" id="3.20.20.380">
    <property type="entry name" value="Copper homeostasis (CutC) domain"/>
    <property type="match status" value="1"/>
</dbReference>
<dbReference type="GO" id="GO:0005507">
    <property type="term" value="F:copper ion binding"/>
    <property type="evidence" value="ECO:0007669"/>
    <property type="project" value="TreeGrafter"/>
</dbReference>
<dbReference type="PANTHER" id="PTHR12598:SF0">
    <property type="entry name" value="COPPER HOMEOSTASIS PROTEIN CUTC HOMOLOG"/>
    <property type="match status" value="1"/>
</dbReference>
<comment type="caution">
    <text evidence="3">The sequence shown here is derived from an EMBL/GenBank/DDBJ whole genome shotgun (WGS) entry which is preliminary data.</text>
</comment>
<dbReference type="HAMAP" id="MF_00795">
    <property type="entry name" value="CutC"/>
    <property type="match status" value="1"/>
</dbReference>
<dbReference type="Proteomes" id="UP000233618">
    <property type="component" value="Unassembled WGS sequence"/>
</dbReference>
<evidence type="ECO:0000313" key="3">
    <source>
        <dbReference type="EMBL" id="PKQ69540.1"/>
    </source>
</evidence>
<comment type="subcellular location">
    <subcellularLocation>
        <location evidence="2">Cytoplasm</location>
    </subcellularLocation>
</comment>
<dbReference type="EMBL" id="MVDE01000001">
    <property type="protein sequence ID" value="PKQ69540.1"/>
    <property type="molecule type" value="Genomic_DNA"/>
</dbReference>
<proteinExistence type="inferred from homology"/>
<name>A0A2N3IGT3_9BACT</name>